<proteinExistence type="predicted"/>
<feature type="compositionally biased region" description="Polar residues" evidence="1">
    <location>
        <begin position="37"/>
        <end position="46"/>
    </location>
</feature>
<name>A0A151IXU5_9HYME</name>
<dbReference type="AlphaFoldDB" id="A0A151IXU5"/>
<dbReference type="Proteomes" id="UP000078492">
    <property type="component" value="Unassembled WGS sequence"/>
</dbReference>
<reference evidence="2 3" key="1">
    <citation type="submission" date="2015-09" db="EMBL/GenBank/DDBJ databases">
        <title>Trachymyrmex cornetzi WGS genome.</title>
        <authorList>
            <person name="Nygaard S."/>
            <person name="Hu H."/>
            <person name="Boomsma J."/>
            <person name="Zhang G."/>
        </authorList>
    </citation>
    <scope>NUCLEOTIDE SEQUENCE [LARGE SCALE GENOMIC DNA]</scope>
    <source>
        <strain evidence="2">Tcor2-1</strain>
        <tissue evidence="2">Whole body</tissue>
    </source>
</reference>
<dbReference type="EMBL" id="KQ980791">
    <property type="protein sequence ID" value="KYN13132.1"/>
    <property type="molecule type" value="Genomic_DNA"/>
</dbReference>
<keyword evidence="3" id="KW-1185">Reference proteome</keyword>
<feature type="compositionally biased region" description="Basic and acidic residues" evidence="1">
    <location>
        <begin position="48"/>
        <end position="71"/>
    </location>
</feature>
<evidence type="ECO:0000313" key="2">
    <source>
        <dbReference type="EMBL" id="KYN13132.1"/>
    </source>
</evidence>
<accession>A0A151IXU5</accession>
<sequence length="446" mass="51164">MGQLWQRDPRGLSIKNNARQEDATTRVSANDFYEMEMQNSHGSSIRGQGDEWGKETTEEDDLPRGKGETLRHCSVSAPRSPPHRSPFPIFRFSRDIGQLIRDELLAREKSTLLSIFLTNMLQELILSHEIQEYLCRLYLLTEERRIMVDESDEGERRWMGGRVAATHRREGEGANRGRRGWNFARARLYPPWLPPPSPPPPLPPLDAEGSWTARVSCCETELSVKRSRVPFFWTRARKTTHSSLARDTLQLATTIMLAGIFKGNNVREKSFAIGSSVACVLHFLANVHAVVKLEREEDVKIYIASRRRPRYFFIKHDFDSNRNAQMVCANTEITFCGPCGVASRKEIEFRELEKDCISCRKRLLSFYSQFSFSIVTARTRSPFSCEGSSPRSLYHRMAKPSERRRLISSSTSSPFCLRFYSEPRSWHPSEYTVHAASRAIEAICST</sequence>
<feature type="region of interest" description="Disordered" evidence="1">
    <location>
        <begin position="1"/>
        <end position="82"/>
    </location>
</feature>
<gene>
    <name evidence="2" type="ORF">ALC57_14690</name>
</gene>
<evidence type="ECO:0000313" key="3">
    <source>
        <dbReference type="Proteomes" id="UP000078492"/>
    </source>
</evidence>
<organism evidence="2 3">
    <name type="scientific">Trachymyrmex cornetzi</name>
    <dbReference type="NCBI Taxonomy" id="471704"/>
    <lineage>
        <taxon>Eukaryota</taxon>
        <taxon>Metazoa</taxon>
        <taxon>Ecdysozoa</taxon>
        <taxon>Arthropoda</taxon>
        <taxon>Hexapoda</taxon>
        <taxon>Insecta</taxon>
        <taxon>Pterygota</taxon>
        <taxon>Neoptera</taxon>
        <taxon>Endopterygota</taxon>
        <taxon>Hymenoptera</taxon>
        <taxon>Apocrita</taxon>
        <taxon>Aculeata</taxon>
        <taxon>Formicoidea</taxon>
        <taxon>Formicidae</taxon>
        <taxon>Myrmicinae</taxon>
        <taxon>Trachymyrmex</taxon>
    </lineage>
</organism>
<protein>
    <submittedName>
        <fullName evidence="2">Uncharacterized protein</fullName>
    </submittedName>
</protein>
<evidence type="ECO:0000256" key="1">
    <source>
        <dbReference type="SAM" id="MobiDB-lite"/>
    </source>
</evidence>